<feature type="compositionally biased region" description="Polar residues" evidence="1">
    <location>
        <begin position="171"/>
        <end position="183"/>
    </location>
</feature>
<protein>
    <recommendedName>
        <fullName evidence="7">Low-temperature-induced 65 kDa protein</fullName>
    </recommendedName>
</protein>
<feature type="compositionally biased region" description="Polar residues" evidence="1">
    <location>
        <begin position="533"/>
        <end position="551"/>
    </location>
</feature>
<comment type="caution">
    <text evidence="5">The sequence shown here is derived from an EMBL/GenBank/DDBJ whole genome shotgun (WGS) entry which is preliminary data.</text>
</comment>
<dbReference type="InterPro" id="IPR057059">
    <property type="entry name" value="LTI65/LTI78_PGEED"/>
</dbReference>
<evidence type="ECO:0000259" key="2">
    <source>
        <dbReference type="Pfam" id="PF23399"/>
    </source>
</evidence>
<gene>
    <name evidence="5" type="primary">A02p018160.1_BraROA</name>
    <name evidence="5" type="ORF">IGI04_005747</name>
</gene>
<evidence type="ECO:0000313" key="5">
    <source>
        <dbReference type="EMBL" id="KAG5409428.1"/>
    </source>
</evidence>
<dbReference type="PANTHER" id="PTHR33836">
    <property type="entry name" value="LOW-TEMPERATURE-INDUCED 65 KDA PROTEIN-RELATED"/>
    <property type="match status" value="1"/>
</dbReference>
<dbReference type="Pfam" id="PF23403">
    <property type="entry name" value="LTI65_LTI78_N"/>
    <property type="match status" value="2"/>
</dbReference>
<dbReference type="PANTHER" id="PTHR33836:SF1">
    <property type="entry name" value="LOW-TEMPERATURE-INDUCED 65 KDA PROTEIN-RELATED"/>
    <property type="match status" value="1"/>
</dbReference>
<feature type="compositionally biased region" description="Acidic residues" evidence="1">
    <location>
        <begin position="599"/>
        <end position="613"/>
    </location>
</feature>
<feature type="compositionally biased region" description="Basic and acidic residues" evidence="1">
    <location>
        <begin position="484"/>
        <end position="498"/>
    </location>
</feature>
<feature type="compositionally biased region" description="Basic and acidic residues" evidence="1">
    <location>
        <begin position="724"/>
        <end position="734"/>
    </location>
</feature>
<feature type="compositionally biased region" description="Polar residues" evidence="1">
    <location>
        <begin position="217"/>
        <end position="227"/>
    </location>
</feature>
<feature type="domain" description="LTI65/LTI78 N-terminal" evidence="4">
    <location>
        <begin position="562"/>
        <end position="624"/>
    </location>
</feature>
<dbReference type="Pfam" id="PF23402">
    <property type="entry name" value="LTI65_LTI78_NYQTKV"/>
    <property type="match status" value="1"/>
</dbReference>
<feature type="compositionally biased region" description="Basic and acidic residues" evidence="1">
    <location>
        <begin position="951"/>
        <end position="963"/>
    </location>
</feature>
<dbReference type="InterPro" id="IPR037491">
    <property type="entry name" value="LTI78/LTI65"/>
</dbReference>
<feature type="compositionally biased region" description="Basic and acidic residues" evidence="1">
    <location>
        <begin position="129"/>
        <end position="145"/>
    </location>
</feature>
<feature type="compositionally biased region" description="Basic and acidic residues" evidence="1">
    <location>
        <begin position="152"/>
        <end position="162"/>
    </location>
</feature>
<dbReference type="Pfam" id="PF07918">
    <property type="entry name" value="CAP160"/>
    <property type="match status" value="1"/>
</dbReference>
<feature type="region of interest" description="Disordered" evidence="1">
    <location>
        <begin position="1032"/>
        <end position="1064"/>
    </location>
</feature>
<feature type="compositionally biased region" description="Polar residues" evidence="1">
    <location>
        <begin position="1087"/>
        <end position="1102"/>
    </location>
</feature>
<feature type="region of interest" description="Disordered" evidence="1">
    <location>
        <begin position="851"/>
        <end position="1012"/>
    </location>
</feature>
<feature type="compositionally biased region" description="Basic and acidic residues" evidence="1">
    <location>
        <begin position="1032"/>
        <end position="1047"/>
    </location>
</feature>
<sequence length="1131" mass="121940">MDMQSQMTRPYDHDQAEDPIRVHHPEEEEHQEKGATKVLKKVKEKAKKIKNSLTKHGHGHEHDHDVEIEDDDNDEQDPQLHGAPVHIHGRVTRQPESLSHPGEASVPAPEEIVPPGTKAFPVVSSDYTKPVEPEPLRETLYRHEAASYPADSSDRDESREAHQTPMKTPASLLSSTEDVTRTITPGEDEYLGGQGKVNVERPKELEEDPAGPGGRSSYLSGVSNYQSKVADPTHAGGGEAGVPEIVESLGRMKVTDEKPGRGFESDFPTRSHEFGLKNESETGKDIQARSDDVKVESELGSDLPTGTHDQFSPELSPPKEAHVAKPSTYTEKIGSATLFVTDKAIAAKNAVASKLGYAGESGKHQSSVGDEATPRSATGYGQKVAGTVADKLTPVYEKVKETGSTVMTKLPLSGGGSGAEEKQQVEGKGVLTRDYLAEKLRPGEEDKALAEVIAEKLHLGGGEKKKTMSTKEVEVTVEKILADQTLVEKEHGEAEEGKVGGGGGGGGGEGMVGKLKGAVTSWLGGTTEEVKPKSSNYVDQSSQSLGSTVGTTGFPDSEEEEHHESRASRMLGKVKAKAKKLKNRLTNHGTDGNEQDHDVVDEEEEDDESDEAESEKHVAPVNEVPNVRDYKTSQPESLTHPGETNVPAPEEIILSETKDSTDYTGIIPEPSRDAAYEHEAPSYPVRTSDVTHHEPLNTPVSLLSETEDVTTPGEDGLLGGQREVNTDMPKRFEDDLSGESDYQSKIPYHTQQVNVGSGEAGEDYHKSGLGTELASESETELGKDLPTRSFESETVFGGKPETEPRDDFPAKGREFEQTTGSGIGEDNGAGKEGTERREDFLGKGYEFDQEIESTFGKDSPTRLPGDEIFPTRSDDMEVEIGSGRGLPTETDDDHFSPEFSGPKERDDFDSQAEQTRYEAAEVKPTTYSEMIGSSTGYSSGQHESPVSVETVADKLTTEDENVKETASPVTAKLPFSGDGSEVDETEQGEDKFVASRDHLEEKLTPEEEEDKAFSDMVAEKLNLGEEKQAKIKEEVAEEKIPSDKLPEEIEGGEAVQEEGKEGGGIVGTIKGVYNYWLGGTEEVKPKSPNSVEESSQPLSPSVGTKGFSDSGESGLGEAGSTAGAVAAQKQL</sequence>
<dbReference type="Pfam" id="PF23399">
    <property type="entry name" value="LTI65_PGEED"/>
    <property type="match status" value="2"/>
</dbReference>
<evidence type="ECO:0000259" key="3">
    <source>
        <dbReference type="Pfam" id="PF23402"/>
    </source>
</evidence>
<name>A0ABQ7NEV3_BRACM</name>
<proteinExistence type="predicted"/>
<feature type="compositionally biased region" description="Basic and acidic residues" evidence="1">
    <location>
        <begin position="10"/>
        <end position="35"/>
    </location>
</feature>
<feature type="compositionally biased region" description="Basic and acidic residues" evidence="1">
    <location>
        <begin position="893"/>
        <end position="908"/>
    </location>
</feature>
<evidence type="ECO:0000313" key="6">
    <source>
        <dbReference type="Proteomes" id="UP000823674"/>
    </source>
</evidence>
<feature type="compositionally biased region" description="Basic and acidic residues" evidence="1">
    <location>
        <begin position="988"/>
        <end position="1005"/>
    </location>
</feature>
<feature type="region of interest" description="Disordered" evidence="1">
    <location>
        <begin position="484"/>
        <end position="514"/>
    </location>
</feature>
<feature type="domain" description="LTI65/LTI78 PGEED repeat" evidence="2">
    <location>
        <begin position="428"/>
        <end position="457"/>
    </location>
</feature>
<dbReference type="EMBL" id="JADBGQ010000002">
    <property type="protein sequence ID" value="KAG5409428.1"/>
    <property type="molecule type" value="Genomic_DNA"/>
</dbReference>
<evidence type="ECO:0008006" key="7">
    <source>
        <dbReference type="Google" id="ProtNLM"/>
    </source>
</evidence>
<dbReference type="InterPro" id="IPR057058">
    <property type="entry name" value="LTI65_LTI78_NYQTKV"/>
</dbReference>
<feature type="region of interest" description="Disordered" evidence="1">
    <location>
        <begin position="1"/>
        <end position="326"/>
    </location>
</feature>
<dbReference type="InterPro" id="IPR012418">
    <property type="entry name" value="CAP160"/>
</dbReference>
<feature type="compositionally biased region" description="Polar residues" evidence="1">
    <location>
        <begin position="925"/>
        <end position="944"/>
    </location>
</feature>
<feature type="region of interest" description="Disordered" evidence="1">
    <location>
        <begin position="407"/>
        <end position="427"/>
    </location>
</feature>
<accession>A0ABQ7NEV3</accession>
<feature type="region of interest" description="Disordered" evidence="1">
    <location>
        <begin position="358"/>
        <end position="379"/>
    </location>
</feature>
<feature type="domain" description="LTI65/LTI78 PGEED repeat" evidence="2">
    <location>
        <begin position="990"/>
        <end position="1021"/>
    </location>
</feature>
<evidence type="ECO:0000256" key="1">
    <source>
        <dbReference type="SAM" id="MobiDB-lite"/>
    </source>
</evidence>
<keyword evidence="6" id="KW-1185">Reference proteome</keyword>
<feature type="domain" description="LTI65/LTI78 NYQTKV repeat" evidence="3">
    <location>
        <begin position="196"/>
        <end position="257"/>
    </location>
</feature>
<feature type="compositionally biased region" description="Basic and acidic residues" evidence="1">
    <location>
        <begin position="253"/>
        <end position="297"/>
    </location>
</feature>
<dbReference type="InterPro" id="IPR056605">
    <property type="entry name" value="LTI65_LTI78_N"/>
</dbReference>
<feature type="compositionally biased region" description="Acidic residues" evidence="1">
    <location>
        <begin position="66"/>
        <end position="77"/>
    </location>
</feature>
<evidence type="ECO:0000259" key="4">
    <source>
        <dbReference type="Pfam" id="PF23403"/>
    </source>
</evidence>
<feature type="compositionally biased region" description="Basic residues" evidence="1">
    <location>
        <begin position="38"/>
        <end position="59"/>
    </location>
</feature>
<organism evidence="5 6">
    <name type="scientific">Brassica rapa subsp. trilocularis</name>
    <dbReference type="NCBI Taxonomy" id="1813537"/>
    <lineage>
        <taxon>Eukaryota</taxon>
        <taxon>Viridiplantae</taxon>
        <taxon>Streptophyta</taxon>
        <taxon>Embryophyta</taxon>
        <taxon>Tracheophyta</taxon>
        <taxon>Spermatophyta</taxon>
        <taxon>Magnoliopsida</taxon>
        <taxon>eudicotyledons</taxon>
        <taxon>Gunneridae</taxon>
        <taxon>Pentapetalae</taxon>
        <taxon>rosids</taxon>
        <taxon>malvids</taxon>
        <taxon>Brassicales</taxon>
        <taxon>Brassicaceae</taxon>
        <taxon>Brassiceae</taxon>
        <taxon>Brassica</taxon>
    </lineage>
</organism>
<feature type="compositionally biased region" description="Basic and acidic residues" evidence="1">
    <location>
        <begin position="800"/>
        <end position="816"/>
    </location>
</feature>
<dbReference type="Proteomes" id="UP000823674">
    <property type="component" value="Chromosome A02"/>
</dbReference>
<feature type="domain" description="LTI65/LTI78 N-terminal" evidence="4">
    <location>
        <begin position="29"/>
        <end position="86"/>
    </location>
</feature>
<feature type="compositionally biased region" description="Basic residues" evidence="1">
    <location>
        <begin position="572"/>
        <end position="585"/>
    </location>
</feature>
<feature type="compositionally biased region" description="Basic and acidic residues" evidence="1">
    <location>
        <begin position="670"/>
        <end position="680"/>
    </location>
</feature>
<feature type="region of interest" description="Disordered" evidence="1">
    <location>
        <begin position="1080"/>
        <end position="1131"/>
    </location>
</feature>
<reference evidence="5 6" key="1">
    <citation type="submission" date="2021-03" db="EMBL/GenBank/DDBJ databases">
        <authorList>
            <person name="King G.J."/>
            <person name="Bancroft I."/>
            <person name="Baten A."/>
            <person name="Bloomfield J."/>
            <person name="Borpatragohain P."/>
            <person name="He Z."/>
            <person name="Irish N."/>
            <person name="Irwin J."/>
            <person name="Liu K."/>
            <person name="Mauleon R.P."/>
            <person name="Moore J."/>
            <person name="Morris R."/>
            <person name="Ostergaard L."/>
            <person name="Wang B."/>
            <person name="Wells R."/>
        </authorList>
    </citation>
    <scope>NUCLEOTIDE SEQUENCE [LARGE SCALE GENOMIC DNA]</scope>
    <source>
        <strain evidence="5">R-o-18</strain>
        <tissue evidence="5">Leaf</tissue>
    </source>
</reference>
<feature type="region of interest" description="Disordered" evidence="1">
    <location>
        <begin position="526"/>
        <end position="836"/>
    </location>
</feature>
<feature type="compositionally biased region" description="Gly residues" evidence="1">
    <location>
        <begin position="499"/>
        <end position="511"/>
    </location>
</feature>